<name>A0A2A2TP23_9CYAN</name>
<keyword evidence="1" id="KW-0732">Signal</keyword>
<keyword evidence="3" id="KW-1185">Reference proteome</keyword>
<dbReference type="OrthoDB" id="463439at2"/>
<comment type="caution">
    <text evidence="2">The sequence shown here is derived from an EMBL/GenBank/DDBJ whole genome shotgun (WGS) entry which is preliminary data.</text>
</comment>
<evidence type="ECO:0000256" key="1">
    <source>
        <dbReference type="SAM" id="SignalP"/>
    </source>
</evidence>
<protein>
    <recommendedName>
        <fullName evidence="4">AMIN domain-containing protein</fullName>
    </recommendedName>
</protein>
<dbReference type="RefSeq" id="WP_095720305.1">
    <property type="nucleotide sequence ID" value="NZ_NTFS01000019.1"/>
</dbReference>
<accession>A0A2A2TP23</accession>
<feature type="signal peptide" evidence="1">
    <location>
        <begin position="1"/>
        <end position="18"/>
    </location>
</feature>
<gene>
    <name evidence="2" type="ORF">CK510_03140</name>
</gene>
<evidence type="ECO:0000313" key="3">
    <source>
        <dbReference type="Proteomes" id="UP000218238"/>
    </source>
</evidence>
<feature type="chain" id="PRO_5012855971" description="AMIN domain-containing protein" evidence="1">
    <location>
        <begin position="19"/>
        <end position="141"/>
    </location>
</feature>
<dbReference type="Proteomes" id="UP000218238">
    <property type="component" value="Unassembled WGS sequence"/>
</dbReference>
<sequence length="141" mass="15669">MLKLVSATLIATTLLLGAFENQNIASAQTCASKCGKRPLQFVPGQLVRVEVVNSTPRTLKLQKVESSDFIQIQPGQVLKFEQAQVTEPNMSLLFWDETGRALTAKLSKPNVATLRVELRPNWYQPGDRSVYLRDDGIVNVL</sequence>
<organism evidence="2 3">
    <name type="scientific">Brunnivagina elsteri CCALA 953</name>
    <dbReference type="NCBI Taxonomy" id="987040"/>
    <lineage>
        <taxon>Bacteria</taxon>
        <taxon>Bacillati</taxon>
        <taxon>Cyanobacteriota</taxon>
        <taxon>Cyanophyceae</taxon>
        <taxon>Nostocales</taxon>
        <taxon>Calotrichaceae</taxon>
        <taxon>Brunnivagina</taxon>
    </lineage>
</organism>
<evidence type="ECO:0008006" key="4">
    <source>
        <dbReference type="Google" id="ProtNLM"/>
    </source>
</evidence>
<dbReference type="AlphaFoldDB" id="A0A2A2TP23"/>
<dbReference type="EMBL" id="NTFS01000019">
    <property type="protein sequence ID" value="PAX60175.1"/>
    <property type="molecule type" value="Genomic_DNA"/>
</dbReference>
<evidence type="ECO:0000313" key="2">
    <source>
        <dbReference type="EMBL" id="PAX60175.1"/>
    </source>
</evidence>
<reference evidence="2 3" key="1">
    <citation type="submission" date="2017-08" db="EMBL/GenBank/DDBJ databases">
        <title>Draft genome sequence of filamentous cyanobacterium Calothrix elsteri CCALA 953.</title>
        <authorList>
            <person name="Gagunashvili A.N."/>
            <person name="Elster J."/>
            <person name="Andresson O.S."/>
        </authorList>
    </citation>
    <scope>NUCLEOTIDE SEQUENCE [LARGE SCALE GENOMIC DNA]</scope>
    <source>
        <strain evidence="2 3">CCALA 953</strain>
    </source>
</reference>
<proteinExistence type="predicted"/>